<evidence type="ECO:0000256" key="1">
    <source>
        <dbReference type="ARBA" id="ARBA00022771"/>
    </source>
</evidence>
<feature type="compositionally biased region" description="Acidic residues" evidence="4">
    <location>
        <begin position="2477"/>
        <end position="2488"/>
    </location>
</feature>
<dbReference type="Gene3D" id="3.40.50.300">
    <property type="entry name" value="P-loop containing nucleotide triphosphate hydrolases"/>
    <property type="match status" value="1"/>
</dbReference>
<dbReference type="InterPro" id="IPR025874">
    <property type="entry name" value="DZR"/>
</dbReference>
<keyword evidence="2" id="KW-0862">Zinc</keyword>
<dbReference type="InterPro" id="IPR011704">
    <property type="entry name" value="ATPase_dyneun-rel_AAA"/>
</dbReference>
<protein>
    <submittedName>
        <fullName evidence="6">R213A-like protein</fullName>
    </submittedName>
</protein>
<evidence type="ECO:0000259" key="5">
    <source>
        <dbReference type="PROSITE" id="PS50089"/>
    </source>
</evidence>
<feature type="region of interest" description="Disordered" evidence="4">
    <location>
        <begin position="452"/>
        <end position="514"/>
    </location>
</feature>
<feature type="region of interest" description="Disordered" evidence="4">
    <location>
        <begin position="270"/>
        <end position="374"/>
    </location>
</feature>
<dbReference type="PANTHER" id="PTHR22605">
    <property type="entry name" value="RZ-TYPE DOMAIN-CONTAINING PROTEIN"/>
    <property type="match status" value="1"/>
</dbReference>
<keyword evidence="7" id="KW-1185">Reference proteome</keyword>
<dbReference type="Pfam" id="PF07728">
    <property type="entry name" value="AAA_5"/>
    <property type="match status" value="1"/>
</dbReference>
<feature type="compositionally biased region" description="Polar residues" evidence="4">
    <location>
        <begin position="452"/>
        <end position="462"/>
    </location>
</feature>
<dbReference type="PANTHER" id="PTHR22605:SF16">
    <property type="entry name" value="E3 UBIQUITIN-PROTEIN LIGASE RNF213"/>
    <property type="match status" value="1"/>
</dbReference>
<dbReference type="PROSITE" id="PS50089">
    <property type="entry name" value="ZF_RING_2"/>
    <property type="match status" value="1"/>
</dbReference>
<dbReference type="CDD" id="cd00009">
    <property type="entry name" value="AAA"/>
    <property type="match status" value="1"/>
</dbReference>
<feature type="compositionally biased region" description="Low complexity" evidence="4">
    <location>
        <begin position="478"/>
        <end position="497"/>
    </location>
</feature>
<keyword evidence="1 3" id="KW-0479">Metal-binding</keyword>
<gene>
    <name evidence="6" type="ORF">MAR_017305</name>
</gene>
<name>A0ABY7EEW1_MYAAR</name>
<feature type="compositionally biased region" description="Acidic residues" evidence="4">
    <location>
        <begin position="283"/>
        <end position="300"/>
    </location>
</feature>
<sequence length="4308" mass="493924">MKKCSNPECGLEVETKFCPECGCETIDTPINHLSSSIIIICDGKNKSGSPCRAELRTTQKFCTSCGKQVDVKLFEVQSPDIEKCGRCGTALSPGEQFCPECGLDVEPITKQGQRLQNQHGPEADRPSEERILQGETSIPELKEEHPQPNEKVDSAGRKATNNTANDAINISNLPRGNQVCIVNLDDGIDESKQETLMQDGPGCKIDEANTIANINDSNCLPPNEIKGGDLLKQSDIHKDSASAEVGHTKAGNDTSESQLDELLKDTHLTHDETKNEASCSEEIPNDESDKDGEGSDDDSTYSDSSKSVVKDDDTEETQQMAHGKKRTKGNLNRGTKAKRMKKREKKKEKHLKKHSLSSDKKDEENTDRTTRNKTMAERKMLEQAIFNAIDNESTDSNAENQGIANLQQQEMVFGKRNTQSSSFNTNIDTSDKEIEGRNMASFFKDITKSNVSAEHNTHSSPDTQKDEQLDSSKQINASPKSHSSSSQTGTQTNGDSSNTKKKKEQVNQESRDRKAKNKITVVFHVLVSKDFLSGDRDNLFLKIDERFGGWNTYKHQPKPVRELKEYVEYEYHLQFDRDEIIERTTDYKYCVRQHDGKCLYEHYVDHIHGNHNRKLFLERKLVGKKEFAPFWFQQKFNLEEFKETFQISLERLEMLITGLRKVYQRDARCWESEEKYRNQICRHLFQPLIDQLTSDKYGSRSFRLLRALAIIIACNRIQVGLDQSAWQILCANAMVTPDPTNKKYAEVDDIRNFFDLSALKPALINVIRNVVMFGKDPSWMFCLPLLHFTSKLCEPFEEMVTNLTHAAVTPTWWGIADIETEVVAFQNTRNKWITSIVASLTVEEIFSVIDNKVIPAEVCCATLLHWMKATNPEHFSNKYLYEEYKGAEKLVTQCLAKVLKRMQTADDESAQNHRTPASFGMAYCIARELVDCAVTRNRMQKLMHSLHIFLQCLSFYSKLETKGNENKNDIENAVDTVEKEVLHWCEHYASFYNCISLKNLKLTTNINRKKDFIRIYCAEVETFNTTMKGCLTNIAVKAIDEGYMIEYKDFGSSEKERFRDLLSDLFRQRWRTEITNETLEAKDLHIFKMAISWPPIQLFVRNQRKVDTKSIDEVLQKTTKLEKHYLMEFCKPKPVQDVDGNIEADLKAFNVEPDVLDILPTLECLAEGFVFKKIWRETCSGTTEVCETPLDVVNVVWKHALKRWKEFCKQLDTGELEFAHAEKMFGILKNNDQELLREMQNLISKEKATGQKELKVFVDLAMMSAGEEPMNIGKVQCLHSAVLGYSPLIFELDATKCDFRKLLDMCKVVWKELAVNPNLPQQLLDTNSELEWLKDIKKAHGSVEVTSLMQADAINADGIYTVGKGAWKGSELSDMIVKDIIKLTVPEKEGQRQLRRYTFDHLQDLQSRLMLVAGKSDSSSVKPTADKKSEVNVDRFTMIFDSMTRLGIVYLKLCSSGCVLFNGWNANFVCSPGHDRPVCATLEFGKGKYIPKLKGRRSDTEALEDMVPKIAEFMEKCYGEWLEFIKEKRKIYLYLNFFTIAQLVILQRELVKMGTDEEPSLRIYHLMSAVKENCTQEDVVLAMEKAKRQLFGRDNEPEETIDEIDNQEEMSAFGDEKIARFVRELVEAGCDETVARKSVHIVNQEDIDECDVTEAMIWCMDQTGEANEDGEMNQYDVKDLQHTNPMFSGWSHTKTSISSVIKQSVTSVGHEKKTGVKPLINDLTELWKNFLGSISSNISDYLSLEHLGIILNMLAETDEVLRVALSIYMHDSEQPLPQSDEVLVCTSDTTADEVSIFWRRAIYDSSGKIHCLLYADLLDFDVSEAAEQCLEELLLDIQHSHDEEVQAQIHRKNKWIDTQKVSIPLQEKVINLHNFTQTLLEHTPDPRKQSARIFHLNMNHEVQEGVDYMLFNLLILNCLVDKSGYVWRRSVHDLYLIEAMPIMFQASDGNLFDEKQFRSPVFQRTFQYLLRLDQQLTLDSVNPLEPEGDPKTCLVVLLRHCGVRDPSWSELNHFVWFLNTQLVDFEQNQFVSVAAAEDLPGFGIFVLRFLIQMSRDFSTRSLSMSEESPGMIQQDAIDTEDEDELELYQMRRTWESSPHPYLFFNSDRFTFTFLGFYIDRNTGNLVDQQTDDILEQKIMSQQLYDSLVRNRAPIRENFDALPRDQKIMKLCSIMGVEFPHDPDSTYELTTDNVKKIMAIYMRFRCDIPVIIMGETGCGKTRLIKFMCALQSPPGVDVKNMILMKVHGGTTTEDIERKVNVAEVAARVNIEEYGRHMYTVLFFDEANTTEAIGLIKEIMCDKSIAGKRLALCENLKIVAACNPYRKHSDELIKKLEQAGLGYHVDADETTDRLGRVPMRRLVYRVQPLPQSLLPLVWDFGQLNTQIEELYIRQMVRRYIYDDRLPDIPNLIEVVSRILTVSQVYMRAQRDECSFVSLRDVERVLTVMAWFYDQGEDGRSLFEKMDRKVIGSDDQPRDDSDEEEETEDEEIYLDQGLDNITRALVLALGVCYHSCLKTRQEYRQAVVRHFRQPFNLQGGEAQMLEEIERIPLFLVGKPGSSKSLAKTIVSDAMQGNSAKHDLFKSLKQVQMVSFQCSPLSTPDGIVGTFRQCAQFQKDKDLQTFVSAVVLDEVGLAEDSPRMPLKTLHPLLEDGCQGDEDPEPFLKVAFIGISNWALDPAKMNRGILVQREVPDLEELQNSARGICGSSEDLGNLIEPLSKSYLDVFAQATEKMREFFGLRDFYSLVKMVYNFVEKSHKPPTWYEMLHAILRNFGGLDQVNPEEIFKKHLARVISCNTEIRRLGDPDCSPAGLIQACLFDTHKTGSSSFKPKAMKYDQSQSLGAVSGVCRNINKIKVCMETGNTVVLLNLENLYESLYDALNQYYVYFGGERYVDLGLGTHRVKCPVHRNFRLIVVAEKQTVYKKFPIPLINRLEKHFLTVKTTLNDRQQRLVSELEKWASDFASQTDGTCYTARNIKKELKIEDIFIGYHRDSCSAIILDVSQTYQNAEDIELLEAGKLLLLWCATPESVERSNKLDESQRRRFQKYYYERQAHVSLVSYLKLKKEKCRRIFAQVTTHSKLLASIHKKVISLEIGIDVDRIFLLETLSSFDTEQQFTNRVQQHLERAGTDESLMLIQCDSGDVNANLIACARYIVMDEYEKARKKLRAPVHAVFIVQLPRKAGGCFTGFQCGRWHSAHIDDLCPESTQMPDIQYLQGKTVSSIFHNVGEKQSHHDEIEGEQGEEMDRTDNRTSGTQMPGKERGIGEGGNMDVDEMDIDVEFNIQMLEVDREQKKQDVIKSALAMVKDKKGYTQRETRRVDIVMKCLRNAKNLEQGVDTFLTGLQRLIGQLLKEKEEKKGGKYIAQLWMTREAAAPENINKAGTFRRSCHQTIISKVSPILAGIIAYLDTNRNLDLIHSDVWWKRTLWTSVLNTEGAIKIQYSDLQSPKRRSDLGEMLVMTTGFQGHMFSACLPFSWMMKEMIADILHDILPSDEEYEDEQSREVDEQSRKVASCAKIVSASQMGKILNQLILSEEVDMKEQKSLEGVEKFLKMCNQQALKLFYGTEIACCACEKKLQGAPVTLPCNDKDVICDSCLREMKALDQDECPKCHENLGLQWQPMQSEKNSKQREQLIQYQKRCNAFFMDVIAQLCFADGLPPSKNVLEKLLGYVTCFARDGQLRFTKNLTIFETGLDPNPIFRSFLLQLMLKSSEEEFVKKSLRRYIEQAHEIIRKEPALEQNLLELSLLIIQCLETQEVSDRYVVCEEDYVQIREALSQVILGEDISTLEYEVQSLKKIAAFLGTTENQRNKIVKIVRSDIEEDNIRQFSWEHIEANIHDLQRALGRSHTLNGDIYLLQTKQGRQAWEKQFANVFLQDVFQKLDHHLKHFNQDHILQAIQSIPSILSLQRILLQKFQRKLDKAEANTILVKDMIKEQLAGPDTEKLLQDFGHAWDITRKLLELYVCTTEFGSIVVPKNQCANPISAETPLSVFLPTSTENGLCSYAMLDLLFRKQNEFLDGYMKESERSTSIETVTPQQATSAHLISYNHEQDILPLVLANCRYTFEMGKGTKIKYDFAGLESQIMDRFLFSKSRIDIGNYLQIDQMVYRTEFTNAAVFEILEEKIPQRALGIAVKKQISEEIKSLPDLCRFLDNLDIAISFLKTTGGNQSENMNTFMVETLQMEHAMTSQKAQQSCEFQHAKSLWLLLSYLKSKFMVDNFHSKQEVFETLLEPYHDELSEELHKLGEELLAFVELMETPCIDTFKPIVVVFVYRYIMCHRVERVCLQTSFLNSKSHYDTILYMHEHFFVS</sequence>
<evidence type="ECO:0000256" key="4">
    <source>
        <dbReference type="SAM" id="MobiDB-lite"/>
    </source>
</evidence>
<dbReference type="Pfam" id="PF12773">
    <property type="entry name" value="DZR"/>
    <property type="match status" value="1"/>
</dbReference>
<feature type="domain" description="RING-type" evidence="5">
    <location>
        <begin position="3568"/>
        <end position="3610"/>
    </location>
</feature>
<feature type="region of interest" description="Disordered" evidence="4">
    <location>
        <begin position="3227"/>
        <end position="3269"/>
    </location>
</feature>
<dbReference type="InterPro" id="IPR027417">
    <property type="entry name" value="P-loop_NTPase"/>
</dbReference>
<proteinExistence type="predicted"/>
<feature type="region of interest" description="Disordered" evidence="4">
    <location>
        <begin position="415"/>
        <end position="434"/>
    </location>
</feature>
<evidence type="ECO:0000256" key="3">
    <source>
        <dbReference type="PROSITE-ProRule" id="PRU00175"/>
    </source>
</evidence>
<feature type="compositionally biased region" description="Basic and acidic residues" evidence="4">
    <location>
        <begin position="140"/>
        <end position="156"/>
    </location>
</feature>
<keyword evidence="1 3" id="KW-0863">Zinc-finger</keyword>
<dbReference type="EMBL" id="CP111017">
    <property type="protein sequence ID" value="WAR07347.1"/>
    <property type="molecule type" value="Genomic_DNA"/>
</dbReference>
<accession>A0ABY7EEW1</accession>
<feature type="region of interest" description="Disordered" evidence="4">
    <location>
        <begin position="2468"/>
        <end position="2488"/>
    </location>
</feature>
<reference evidence="6" key="1">
    <citation type="submission" date="2022-11" db="EMBL/GenBank/DDBJ databases">
        <title>Centuries of genome instability and evolution in soft-shell clam transmissible cancer (bioRxiv).</title>
        <authorList>
            <person name="Hart S.F.M."/>
            <person name="Yonemitsu M.A."/>
            <person name="Giersch R.M."/>
            <person name="Beal B.F."/>
            <person name="Arriagada G."/>
            <person name="Davis B.W."/>
            <person name="Ostrander E.A."/>
            <person name="Goff S.P."/>
            <person name="Metzger M.J."/>
        </authorList>
    </citation>
    <scope>NUCLEOTIDE SEQUENCE</scope>
    <source>
        <strain evidence="6">MELC-2E11</strain>
        <tissue evidence="6">Siphon/mantle</tissue>
    </source>
</reference>
<evidence type="ECO:0000256" key="2">
    <source>
        <dbReference type="ARBA" id="ARBA00022833"/>
    </source>
</evidence>
<organism evidence="6 7">
    <name type="scientific">Mya arenaria</name>
    <name type="common">Soft-shell clam</name>
    <dbReference type="NCBI Taxonomy" id="6604"/>
    <lineage>
        <taxon>Eukaryota</taxon>
        <taxon>Metazoa</taxon>
        <taxon>Spiralia</taxon>
        <taxon>Lophotrochozoa</taxon>
        <taxon>Mollusca</taxon>
        <taxon>Bivalvia</taxon>
        <taxon>Autobranchia</taxon>
        <taxon>Heteroconchia</taxon>
        <taxon>Euheterodonta</taxon>
        <taxon>Imparidentia</taxon>
        <taxon>Neoheterodontei</taxon>
        <taxon>Myida</taxon>
        <taxon>Myoidea</taxon>
        <taxon>Myidae</taxon>
        <taxon>Mya</taxon>
    </lineage>
</organism>
<dbReference type="Proteomes" id="UP001164746">
    <property type="component" value="Chromosome 6"/>
</dbReference>
<feature type="compositionally biased region" description="Polar residues" evidence="4">
    <location>
        <begin position="415"/>
        <end position="428"/>
    </location>
</feature>
<feature type="compositionally biased region" description="Basic residues" evidence="4">
    <location>
        <begin position="335"/>
        <end position="355"/>
    </location>
</feature>
<dbReference type="InterPro" id="IPR031248">
    <property type="entry name" value="RNF213"/>
</dbReference>
<evidence type="ECO:0000313" key="6">
    <source>
        <dbReference type="EMBL" id="WAR07347.1"/>
    </source>
</evidence>
<dbReference type="InterPro" id="IPR001841">
    <property type="entry name" value="Znf_RING"/>
</dbReference>
<feature type="region of interest" description="Disordered" evidence="4">
    <location>
        <begin position="137"/>
        <end position="157"/>
    </location>
</feature>
<evidence type="ECO:0000313" key="7">
    <source>
        <dbReference type="Proteomes" id="UP001164746"/>
    </source>
</evidence>
<feature type="compositionally biased region" description="Basic and acidic residues" evidence="4">
    <location>
        <begin position="356"/>
        <end position="374"/>
    </location>
</feature>
<dbReference type="SUPFAM" id="SSF52540">
    <property type="entry name" value="P-loop containing nucleoside triphosphate hydrolases"/>
    <property type="match status" value="2"/>
</dbReference>